<dbReference type="PANTHER" id="PTHR21230:SF79">
    <property type="entry name" value="T-SNARE COILED-COIL HOMOLOGY DOMAIN-CONTAINING PROTEIN"/>
    <property type="match status" value="1"/>
</dbReference>
<keyword evidence="4" id="KW-0653">Protein transport</keyword>
<dbReference type="SUPFAM" id="SSF58038">
    <property type="entry name" value="SNARE fusion complex"/>
    <property type="match status" value="1"/>
</dbReference>
<organism evidence="11 12">
    <name type="scientific">Toxoplasma gondii p89</name>
    <dbReference type="NCBI Taxonomy" id="943119"/>
    <lineage>
        <taxon>Eukaryota</taxon>
        <taxon>Sar</taxon>
        <taxon>Alveolata</taxon>
        <taxon>Apicomplexa</taxon>
        <taxon>Conoidasida</taxon>
        <taxon>Coccidia</taxon>
        <taxon>Eucoccidiorida</taxon>
        <taxon>Eimeriorina</taxon>
        <taxon>Sarcocystidae</taxon>
        <taxon>Toxoplasma</taxon>
    </lineage>
</organism>
<name>A0A086JDF9_TOXGO</name>
<feature type="compositionally biased region" description="Polar residues" evidence="8">
    <location>
        <begin position="57"/>
        <end position="66"/>
    </location>
</feature>
<gene>
    <name evidence="11" type="ORF">TGP89_306640</name>
</gene>
<reference evidence="11 12" key="1">
    <citation type="submission" date="2014-03" db="EMBL/GenBank/DDBJ databases">
        <authorList>
            <person name="Sibley D."/>
            <person name="Venepally P."/>
            <person name="Karamycheva S."/>
            <person name="Hadjithomas M."/>
            <person name="Khan A."/>
            <person name="Brunk B."/>
            <person name="Roos D."/>
            <person name="Caler E."/>
            <person name="Lorenzi H."/>
        </authorList>
    </citation>
    <scope>NUCLEOTIDE SEQUENCE [LARGE SCALE GENOMIC DNA]</scope>
    <source>
        <strain evidence="12">p89</strain>
    </source>
</reference>
<feature type="compositionally biased region" description="Basic and acidic residues" evidence="8">
    <location>
        <begin position="37"/>
        <end position="50"/>
    </location>
</feature>
<accession>A0A086JDF9</accession>
<dbReference type="GO" id="GO:0015031">
    <property type="term" value="P:protein transport"/>
    <property type="evidence" value="ECO:0007669"/>
    <property type="project" value="UniProtKB-KW"/>
</dbReference>
<dbReference type="CDD" id="cd15861">
    <property type="entry name" value="SNARE_SNAP25N_23N_29N_SEC9N"/>
    <property type="match status" value="1"/>
</dbReference>
<dbReference type="PROSITE" id="PS50192">
    <property type="entry name" value="T_SNARE"/>
    <property type="match status" value="1"/>
</dbReference>
<evidence type="ECO:0000313" key="11">
    <source>
        <dbReference type="EMBL" id="KFG30177.1"/>
    </source>
</evidence>
<dbReference type="GO" id="GO:0006906">
    <property type="term" value="P:vesicle fusion"/>
    <property type="evidence" value="ECO:0007669"/>
    <property type="project" value="TreeGrafter"/>
</dbReference>
<dbReference type="AlphaFoldDB" id="A0A086JDF9"/>
<comment type="subcellular location">
    <subcellularLocation>
        <location evidence="1">Membrane</location>
        <topology evidence="1">Single-pass type IV membrane protein</topology>
    </subcellularLocation>
</comment>
<keyword evidence="3 9" id="KW-0812">Transmembrane</keyword>
<dbReference type="GO" id="GO:0031201">
    <property type="term" value="C:SNARE complex"/>
    <property type="evidence" value="ECO:0007669"/>
    <property type="project" value="InterPro"/>
</dbReference>
<evidence type="ECO:0000313" key="12">
    <source>
        <dbReference type="Proteomes" id="UP000028828"/>
    </source>
</evidence>
<evidence type="ECO:0000256" key="4">
    <source>
        <dbReference type="ARBA" id="ARBA00022927"/>
    </source>
</evidence>
<sequence>MSGGLTCDDGPRHTGLLVGFHHSGRQVSLDAVSDNSDCARPRPSEPERRSSLLSQPRVRSQGSTSLDARPRPLDADFGPRYSRQNSGRGLRPEAREDEDDDEGCSVSVRSRVHADGHREAQISFHPTTKRGSACFHASEDEPGDTCAEAAEQQLQALDALLGNLARAVEEVAESKRQGADALKKHQVKVQRIQQEIDTNISALDLELRCIASSLKPSYRSSLLAQRQQKQQQAAALGRAYEDAVLSITTEELLAYGAAADEGGGHEALGGEHMRQTLVQAGDEIQDKTEASINRTKHMVGEMEEMGAQILTKMDEQTEQLRKANQDLDDAHYNVDRAKKTAITLAKNAAGDRFSQCLCLFIFLFLVIAIVLVCVPR</sequence>
<dbReference type="GO" id="GO:0005484">
    <property type="term" value="F:SNAP receptor activity"/>
    <property type="evidence" value="ECO:0007669"/>
    <property type="project" value="InterPro"/>
</dbReference>
<dbReference type="Pfam" id="PF12352">
    <property type="entry name" value="V-SNARE_C"/>
    <property type="match status" value="1"/>
</dbReference>
<dbReference type="Gene3D" id="1.20.5.110">
    <property type="match status" value="1"/>
</dbReference>
<dbReference type="PANTHER" id="PTHR21230">
    <property type="entry name" value="VESICLE TRANSPORT V-SNARE PROTEIN VTI1-RELATED"/>
    <property type="match status" value="1"/>
</dbReference>
<dbReference type="VEuPathDB" id="ToxoDB:TGP89_306640"/>
<comment type="caution">
    <text evidence="11">The sequence shown here is derived from an EMBL/GenBank/DDBJ whole genome shotgun (WGS) entry which is preliminary data.</text>
</comment>
<dbReference type="GO" id="GO:0005794">
    <property type="term" value="C:Golgi apparatus"/>
    <property type="evidence" value="ECO:0007669"/>
    <property type="project" value="TreeGrafter"/>
</dbReference>
<evidence type="ECO:0000256" key="2">
    <source>
        <dbReference type="ARBA" id="ARBA00022448"/>
    </source>
</evidence>
<evidence type="ECO:0000256" key="6">
    <source>
        <dbReference type="ARBA" id="ARBA00023136"/>
    </source>
</evidence>
<dbReference type="OrthoDB" id="332240at2759"/>
<feature type="domain" description="T-SNARE coiled-coil homology" evidence="10">
    <location>
        <begin position="282"/>
        <end position="344"/>
    </location>
</feature>
<evidence type="ECO:0000256" key="7">
    <source>
        <dbReference type="SAM" id="Coils"/>
    </source>
</evidence>
<protein>
    <submittedName>
        <fullName evidence="11">Snare region anchored in the vesicle membrane carboxy-terminal protein</fullName>
    </submittedName>
</protein>
<dbReference type="InterPro" id="IPR044766">
    <property type="entry name" value="NPSN/SNAP25-like_N_SNARE"/>
</dbReference>
<evidence type="ECO:0000256" key="3">
    <source>
        <dbReference type="ARBA" id="ARBA00022692"/>
    </source>
</evidence>
<feature type="coiled-coil region" evidence="7">
    <location>
        <begin position="310"/>
        <end position="340"/>
    </location>
</feature>
<evidence type="ECO:0000256" key="1">
    <source>
        <dbReference type="ARBA" id="ARBA00004211"/>
    </source>
</evidence>
<feature type="transmembrane region" description="Helical" evidence="9">
    <location>
        <begin position="352"/>
        <end position="374"/>
    </location>
</feature>
<proteinExistence type="predicted"/>
<dbReference type="EMBL" id="AEYI02002091">
    <property type="protein sequence ID" value="KFG30177.1"/>
    <property type="molecule type" value="Genomic_DNA"/>
</dbReference>
<dbReference type="GO" id="GO:0000149">
    <property type="term" value="F:SNARE binding"/>
    <property type="evidence" value="ECO:0007669"/>
    <property type="project" value="TreeGrafter"/>
</dbReference>
<evidence type="ECO:0000259" key="10">
    <source>
        <dbReference type="PROSITE" id="PS50192"/>
    </source>
</evidence>
<dbReference type="InterPro" id="IPR000727">
    <property type="entry name" value="T_SNARE_dom"/>
</dbReference>
<dbReference type="GO" id="GO:0031902">
    <property type="term" value="C:late endosome membrane"/>
    <property type="evidence" value="ECO:0007669"/>
    <property type="project" value="TreeGrafter"/>
</dbReference>
<keyword evidence="7" id="KW-0175">Coiled coil</keyword>
<dbReference type="Proteomes" id="UP000028828">
    <property type="component" value="Unassembled WGS sequence"/>
</dbReference>
<dbReference type="GO" id="GO:0012507">
    <property type="term" value="C:ER to Golgi transport vesicle membrane"/>
    <property type="evidence" value="ECO:0007669"/>
    <property type="project" value="TreeGrafter"/>
</dbReference>
<evidence type="ECO:0000256" key="5">
    <source>
        <dbReference type="ARBA" id="ARBA00022989"/>
    </source>
</evidence>
<keyword evidence="5 9" id="KW-1133">Transmembrane helix</keyword>
<dbReference type="GO" id="GO:0005789">
    <property type="term" value="C:endoplasmic reticulum membrane"/>
    <property type="evidence" value="ECO:0007669"/>
    <property type="project" value="TreeGrafter"/>
</dbReference>
<feature type="region of interest" description="Disordered" evidence="8">
    <location>
        <begin position="31"/>
        <end position="125"/>
    </location>
</feature>
<keyword evidence="2" id="KW-0813">Transport</keyword>
<evidence type="ECO:0000256" key="9">
    <source>
        <dbReference type="SAM" id="Phobius"/>
    </source>
</evidence>
<keyword evidence="6 9" id="KW-0472">Membrane</keyword>
<evidence type="ECO:0000256" key="8">
    <source>
        <dbReference type="SAM" id="MobiDB-lite"/>
    </source>
</evidence>
<feature type="coiled-coil region" evidence="7">
    <location>
        <begin position="147"/>
        <end position="177"/>
    </location>
</feature>